<organism evidence="1 2">
    <name type="scientific">Fodinisporobacter ferrooxydans</name>
    <dbReference type="NCBI Taxonomy" id="2901836"/>
    <lineage>
        <taxon>Bacteria</taxon>
        <taxon>Bacillati</taxon>
        <taxon>Bacillota</taxon>
        <taxon>Bacilli</taxon>
        <taxon>Bacillales</taxon>
        <taxon>Alicyclobacillaceae</taxon>
        <taxon>Fodinisporobacter</taxon>
    </lineage>
</organism>
<keyword evidence="2" id="KW-1185">Reference proteome</keyword>
<evidence type="ECO:0000313" key="2">
    <source>
        <dbReference type="Proteomes" id="UP000830167"/>
    </source>
</evidence>
<name>A0ABY4CHV3_9BACL</name>
<dbReference type="Pfam" id="PF07870">
    <property type="entry name" value="DUF1657"/>
    <property type="match status" value="1"/>
</dbReference>
<accession>A0ABY4CHV3</accession>
<dbReference type="EMBL" id="CP089291">
    <property type="protein sequence ID" value="UOF90102.1"/>
    <property type="molecule type" value="Genomic_DNA"/>
</dbReference>
<dbReference type="RefSeq" id="WP_347436790.1">
    <property type="nucleotide sequence ID" value="NZ_CP089291.1"/>
</dbReference>
<dbReference type="InterPro" id="IPR012452">
    <property type="entry name" value="DUF1657"/>
</dbReference>
<gene>
    <name evidence="1" type="ORF">LSG31_19905</name>
</gene>
<evidence type="ECO:0000313" key="1">
    <source>
        <dbReference type="EMBL" id="UOF90102.1"/>
    </source>
</evidence>
<dbReference type="Proteomes" id="UP000830167">
    <property type="component" value="Chromosome"/>
</dbReference>
<sequence length="68" mass="7877">MTIATKMQQTIASAESVCASLKQFSLDTDDKQAKQMYNQLAQTMDNCVMTLKSRFNYMQQQEPQYRQS</sequence>
<protein>
    <submittedName>
        <fullName evidence="1">DUF1657 domain-containing protein</fullName>
    </submittedName>
</protein>
<proteinExistence type="predicted"/>
<reference evidence="1" key="1">
    <citation type="submission" date="2021-12" db="EMBL/GenBank/DDBJ databases">
        <title>Alicyclobacillaceae gen. nov., sp. nov., isolated from chalcocite enrichment system.</title>
        <authorList>
            <person name="Jiang Z."/>
        </authorList>
    </citation>
    <scope>NUCLEOTIDE SEQUENCE</scope>
    <source>
        <strain evidence="1">MYW30-H2</strain>
    </source>
</reference>